<dbReference type="Pfam" id="PF02311">
    <property type="entry name" value="AraC_binding"/>
    <property type="match status" value="1"/>
</dbReference>
<dbReference type="PROSITE" id="PS00041">
    <property type="entry name" value="HTH_ARAC_FAMILY_1"/>
    <property type="match status" value="1"/>
</dbReference>
<dbReference type="InterPro" id="IPR014710">
    <property type="entry name" value="RmlC-like_jellyroll"/>
</dbReference>
<dbReference type="RefSeq" id="WP_180281100.1">
    <property type="nucleotide sequence ID" value="NZ_JABFDB010000002.1"/>
</dbReference>
<dbReference type="PROSITE" id="PS01124">
    <property type="entry name" value="HTH_ARAC_FAMILY_2"/>
    <property type="match status" value="1"/>
</dbReference>
<keyword evidence="6" id="KW-1185">Reference proteome</keyword>
<evidence type="ECO:0000313" key="6">
    <source>
        <dbReference type="Proteomes" id="UP000584642"/>
    </source>
</evidence>
<dbReference type="InterPro" id="IPR011051">
    <property type="entry name" value="RmlC_Cupin_sf"/>
</dbReference>
<evidence type="ECO:0000256" key="3">
    <source>
        <dbReference type="ARBA" id="ARBA00023163"/>
    </source>
</evidence>
<reference evidence="5 6" key="1">
    <citation type="submission" date="2020-05" db="EMBL/GenBank/DDBJ databases">
        <title>Azospirillum oleiclasticum sp. nov, a nitrogen-fixing and heavy crude oil-emulsifying bacterium isolated from the crude oil of Yumen Oilfield.</title>
        <authorList>
            <person name="Wu D."/>
            <person name="Cai M."/>
            <person name="Zhang X."/>
        </authorList>
    </citation>
    <scope>NUCLEOTIDE SEQUENCE [LARGE SCALE GENOMIC DNA]</scope>
    <source>
        <strain evidence="5 6">ROY-1-1-2</strain>
    </source>
</reference>
<dbReference type="PANTHER" id="PTHR11019">
    <property type="entry name" value="HTH-TYPE TRANSCRIPTIONAL REGULATOR NIMR"/>
    <property type="match status" value="1"/>
</dbReference>
<dbReference type="CDD" id="cd06124">
    <property type="entry name" value="cupin_NimR-like_N"/>
    <property type="match status" value="1"/>
</dbReference>
<name>A0ABX2T4T9_9PROT</name>
<dbReference type="SUPFAM" id="SSF51182">
    <property type="entry name" value="RmlC-like cupins"/>
    <property type="match status" value="1"/>
</dbReference>
<keyword evidence="1" id="KW-0805">Transcription regulation</keyword>
<dbReference type="InterPro" id="IPR018062">
    <property type="entry name" value="HTH_AraC-typ_CS"/>
</dbReference>
<protein>
    <submittedName>
        <fullName evidence="5">Helix-turn-helix transcriptional regulator</fullName>
    </submittedName>
</protein>
<dbReference type="Pfam" id="PF12833">
    <property type="entry name" value="HTH_18"/>
    <property type="match status" value="1"/>
</dbReference>
<evidence type="ECO:0000313" key="5">
    <source>
        <dbReference type="EMBL" id="NYZ19352.1"/>
    </source>
</evidence>
<gene>
    <name evidence="5" type="ORF">HND93_06485</name>
</gene>
<sequence>MDVTPNHIDKTPVGPPSECHETRGAFATLARSYPRGASLGLHAHQEAQLLFAARGVMQATTTRGRWLVPPHRAVWLPSQRPHAVDMLSDIEMRSLYVDPAHVAAHPKAGRLGNEFVVRVAPLLRELILGCFADRRHPERGVALGRLILFELTEAEDPATFIPMPQDPRARRVAELVLAEPDGIRDLEDLAAVAGTSARTVTRLFSQETSLSFRTWRQRARIMAAIEALCGSSPPPVKDLAHRLGFSSTAAFDYAFKQVTGTTPTAFVGKGGG</sequence>
<organism evidence="5 6">
    <name type="scientific">Azospirillum oleiclasticum</name>
    <dbReference type="NCBI Taxonomy" id="2735135"/>
    <lineage>
        <taxon>Bacteria</taxon>
        <taxon>Pseudomonadati</taxon>
        <taxon>Pseudomonadota</taxon>
        <taxon>Alphaproteobacteria</taxon>
        <taxon>Rhodospirillales</taxon>
        <taxon>Azospirillaceae</taxon>
        <taxon>Azospirillum</taxon>
    </lineage>
</organism>
<dbReference type="Proteomes" id="UP000584642">
    <property type="component" value="Unassembled WGS sequence"/>
</dbReference>
<dbReference type="SUPFAM" id="SSF46689">
    <property type="entry name" value="Homeodomain-like"/>
    <property type="match status" value="2"/>
</dbReference>
<keyword evidence="3" id="KW-0804">Transcription</keyword>
<evidence type="ECO:0000259" key="4">
    <source>
        <dbReference type="PROSITE" id="PS01124"/>
    </source>
</evidence>
<feature type="domain" description="HTH araC/xylS-type" evidence="4">
    <location>
        <begin position="170"/>
        <end position="269"/>
    </location>
</feature>
<evidence type="ECO:0000256" key="1">
    <source>
        <dbReference type="ARBA" id="ARBA00023015"/>
    </source>
</evidence>
<dbReference type="Gene3D" id="1.10.10.60">
    <property type="entry name" value="Homeodomain-like"/>
    <property type="match status" value="1"/>
</dbReference>
<proteinExistence type="predicted"/>
<keyword evidence="2" id="KW-0238">DNA-binding</keyword>
<dbReference type="InterPro" id="IPR009057">
    <property type="entry name" value="Homeodomain-like_sf"/>
</dbReference>
<dbReference type="InterPro" id="IPR003313">
    <property type="entry name" value="AraC-bd"/>
</dbReference>
<dbReference type="Gene3D" id="2.60.120.10">
    <property type="entry name" value="Jelly Rolls"/>
    <property type="match status" value="1"/>
</dbReference>
<dbReference type="SMART" id="SM00342">
    <property type="entry name" value="HTH_ARAC"/>
    <property type="match status" value="1"/>
</dbReference>
<evidence type="ECO:0000256" key="2">
    <source>
        <dbReference type="ARBA" id="ARBA00023125"/>
    </source>
</evidence>
<comment type="caution">
    <text evidence="5">The sequence shown here is derived from an EMBL/GenBank/DDBJ whole genome shotgun (WGS) entry which is preliminary data.</text>
</comment>
<dbReference type="PANTHER" id="PTHR11019:SF199">
    <property type="entry name" value="HTH-TYPE TRANSCRIPTIONAL REGULATOR NIMR"/>
    <property type="match status" value="1"/>
</dbReference>
<dbReference type="EMBL" id="JABFDB010000002">
    <property type="protein sequence ID" value="NYZ19352.1"/>
    <property type="molecule type" value="Genomic_DNA"/>
</dbReference>
<accession>A0ABX2T4T9</accession>
<dbReference type="InterPro" id="IPR018060">
    <property type="entry name" value="HTH_AraC"/>
</dbReference>